<sequence>MHFTKSSLLAALASSASAYSATQRTFAVNHFYGKGPLVSGRMDPLTNPGEASGHAHTIQGGNAFALTMTDDQALKSTCTSSLVKNDKSNYWTPSLYFKDPKTGMLESVEMFYMNVYYFFEPTTDKIKAFPPGLRILIGDPKLRTPPKTGGKNILDLADGTPQPIQFTCPRSNPSTPLYPTNSDGLHGVGIQDPGNKGAGVGFPDQNCDGYASPLRADIHFPSCYNPAAGLQNYKENMQFPTKGNCPEGWIHTPHMFYEVYWNTPVFKDRWTQGQGTQPFVLSNGDPTGYSLHGDFIAGWDVNTLQQIIDNCDAGDSGMDKCPGLIGGLHDSSTSCKIQSPIQETIFGTMSALPGKNPIGDWGVNVAGSPPAAAAPVSTAAPSAPAAPSPTSTKPIKGAVNAEVPTEVKPVVSPAPVAGDNGDAPGATGGKASSTTLTKAPVAVQEAEATGGPGVVTSYVYTTEMFYKTVTTDAAAPVATGSSSAIAGWTYTGCYEDDTGANRVLKGVEFADVGQHSVTNTKCVDYCGKRGFSMAGTEYGGQCFCGNSLVKTTKIDDSRCSMPCEGDKSQVCGGAKALSIYTNSAAGKIRRSVRARHLN</sequence>
<dbReference type="SMART" id="SM00321">
    <property type="entry name" value="WSC"/>
    <property type="match status" value="1"/>
</dbReference>
<dbReference type="Pfam" id="PF01822">
    <property type="entry name" value="WSC"/>
    <property type="match status" value="1"/>
</dbReference>
<dbReference type="Pfam" id="PF09362">
    <property type="entry name" value="DUF1996"/>
    <property type="match status" value="1"/>
</dbReference>
<gene>
    <name evidence="4" type="ORF">BP5553_01160</name>
</gene>
<dbReference type="STRING" id="2656787.A0A370U077"/>
<dbReference type="Proteomes" id="UP000254866">
    <property type="component" value="Unassembled WGS sequence"/>
</dbReference>
<proteinExistence type="predicted"/>
<feature type="chain" id="PRO_5017083772" description="WSC domain-containing protein" evidence="2">
    <location>
        <begin position="19"/>
        <end position="598"/>
    </location>
</feature>
<feature type="domain" description="WSC" evidence="3">
    <location>
        <begin position="487"/>
        <end position="583"/>
    </location>
</feature>
<dbReference type="EMBL" id="NPIC01000001">
    <property type="protein sequence ID" value="RDL41181.1"/>
    <property type="molecule type" value="Genomic_DNA"/>
</dbReference>
<protein>
    <recommendedName>
        <fullName evidence="3">WSC domain-containing protein</fullName>
    </recommendedName>
</protein>
<dbReference type="RefSeq" id="XP_031873837.1">
    <property type="nucleotide sequence ID" value="XM_032009783.1"/>
</dbReference>
<evidence type="ECO:0000313" key="5">
    <source>
        <dbReference type="Proteomes" id="UP000254866"/>
    </source>
</evidence>
<comment type="caution">
    <text evidence="4">The sequence shown here is derived from an EMBL/GenBank/DDBJ whole genome shotgun (WGS) entry which is preliminary data.</text>
</comment>
<dbReference type="GeneID" id="43594009"/>
<keyword evidence="2" id="KW-0732">Signal</keyword>
<name>A0A370U077_9HELO</name>
<dbReference type="OrthoDB" id="74764at2759"/>
<keyword evidence="5" id="KW-1185">Reference proteome</keyword>
<evidence type="ECO:0000259" key="3">
    <source>
        <dbReference type="PROSITE" id="PS51212"/>
    </source>
</evidence>
<feature type="region of interest" description="Disordered" evidence="1">
    <location>
        <begin position="370"/>
        <end position="433"/>
    </location>
</feature>
<evidence type="ECO:0000256" key="1">
    <source>
        <dbReference type="SAM" id="MobiDB-lite"/>
    </source>
</evidence>
<evidence type="ECO:0000313" key="4">
    <source>
        <dbReference type="EMBL" id="RDL41181.1"/>
    </source>
</evidence>
<dbReference type="PANTHER" id="PTHR43662:SF11">
    <property type="entry name" value="WSC DOMAIN-CONTAINING PROTEIN"/>
    <property type="match status" value="1"/>
</dbReference>
<dbReference type="PROSITE" id="PS51212">
    <property type="entry name" value="WSC"/>
    <property type="match status" value="1"/>
</dbReference>
<evidence type="ECO:0000256" key="2">
    <source>
        <dbReference type="SAM" id="SignalP"/>
    </source>
</evidence>
<organism evidence="4 5">
    <name type="scientific">Venustampulla echinocandica</name>
    <dbReference type="NCBI Taxonomy" id="2656787"/>
    <lineage>
        <taxon>Eukaryota</taxon>
        <taxon>Fungi</taxon>
        <taxon>Dikarya</taxon>
        <taxon>Ascomycota</taxon>
        <taxon>Pezizomycotina</taxon>
        <taxon>Leotiomycetes</taxon>
        <taxon>Helotiales</taxon>
        <taxon>Pleuroascaceae</taxon>
        <taxon>Venustampulla</taxon>
    </lineage>
</organism>
<feature type="signal peptide" evidence="2">
    <location>
        <begin position="1"/>
        <end position="18"/>
    </location>
</feature>
<accession>A0A370U077</accession>
<dbReference type="InterPro" id="IPR018535">
    <property type="entry name" value="DUF1996"/>
</dbReference>
<feature type="compositionally biased region" description="Low complexity" evidence="1">
    <location>
        <begin position="370"/>
        <end position="392"/>
    </location>
</feature>
<dbReference type="AlphaFoldDB" id="A0A370U077"/>
<dbReference type="InterPro" id="IPR002889">
    <property type="entry name" value="WSC_carb-bd"/>
</dbReference>
<dbReference type="PANTHER" id="PTHR43662">
    <property type="match status" value="1"/>
</dbReference>
<reference evidence="4 5" key="1">
    <citation type="journal article" date="2018" name="IMA Fungus">
        <title>IMA Genome-F 9: Draft genome sequence of Annulohypoxylon stygium, Aspergillus mulundensis, Berkeleyomyces basicola (syn. Thielaviopsis basicola), Ceratocystis smalleyi, two Cercospora beticola strains, Coleophoma cylindrospora, Fusarium fracticaudum, Phialophora cf. hyalina, and Morchella septimelata.</title>
        <authorList>
            <person name="Wingfield B.D."/>
            <person name="Bills G.F."/>
            <person name="Dong Y."/>
            <person name="Huang W."/>
            <person name="Nel W.J."/>
            <person name="Swalarsk-Parry B.S."/>
            <person name="Vaghefi N."/>
            <person name="Wilken P.M."/>
            <person name="An Z."/>
            <person name="de Beer Z.W."/>
            <person name="De Vos L."/>
            <person name="Chen L."/>
            <person name="Duong T.A."/>
            <person name="Gao Y."/>
            <person name="Hammerbacher A."/>
            <person name="Kikkert J.R."/>
            <person name="Li Y."/>
            <person name="Li H."/>
            <person name="Li K."/>
            <person name="Li Q."/>
            <person name="Liu X."/>
            <person name="Ma X."/>
            <person name="Naidoo K."/>
            <person name="Pethybridge S.J."/>
            <person name="Sun J."/>
            <person name="Steenkamp E.T."/>
            <person name="van der Nest M.A."/>
            <person name="van Wyk S."/>
            <person name="Wingfield M.J."/>
            <person name="Xiong C."/>
            <person name="Yue Q."/>
            <person name="Zhang X."/>
        </authorList>
    </citation>
    <scope>NUCLEOTIDE SEQUENCE [LARGE SCALE GENOMIC DNA]</scope>
    <source>
        <strain evidence="4 5">BP 5553</strain>
    </source>
</reference>